<dbReference type="AlphaFoldDB" id="A0A2V1DRG4"/>
<feature type="chain" id="PRO_5015841426" evidence="3">
    <location>
        <begin position="26"/>
        <end position="564"/>
    </location>
</feature>
<evidence type="ECO:0000259" key="5">
    <source>
        <dbReference type="Pfam" id="PF08386"/>
    </source>
</evidence>
<evidence type="ECO:0000313" key="7">
    <source>
        <dbReference type="Proteomes" id="UP000244855"/>
    </source>
</evidence>
<dbReference type="Proteomes" id="UP000244855">
    <property type="component" value="Unassembled WGS sequence"/>
</dbReference>
<keyword evidence="3" id="KW-0732">Signal</keyword>
<dbReference type="InterPro" id="IPR051601">
    <property type="entry name" value="Serine_prot/Carboxylest_S33"/>
</dbReference>
<dbReference type="SUPFAM" id="SSF53474">
    <property type="entry name" value="alpha/beta-Hydrolases"/>
    <property type="match status" value="1"/>
</dbReference>
<evidence type="ECO:0000259" key="4">
    <source>
        <dbReference type="Pfam" id="PF00561"/>
    </source>
</evidence>
<dbReference type="EMBL" id="KZ805370">
    <property type="protein sequence ID" value="PVI00609.1"/>
    <property type="molecule type" value="Genomic_DNA"/>
</dbReference>
<sequence>MKQNSAAKMSALLMTLANLPSYSFATPLLRRNEISYGTNGTNVTMIDAWEQITPSADLNWTPCFQNFTCTRLTVPLDYAEPSVGTTDIAFIKWTSPQAQNSSNSPPPQDILVNPGGPGNSGVGYLISGIKYLVAAGGAQHNYVGFDPRGVNNSGPSLSCFPKLQKHTQILYEPQAALGVQADGPESIVDTWRRGEAFGEFCTKYHGANSSARYANTVGTATDMLHYTELLAKQNGQNPEQSKLWYWGVSYGTLLGSTFASLFPQRVGRMILDGVVDGEDYYAGKWEFNIEDADAAIETFFTSCFENKELCPLAAESESPKAVQTKYDAIIEQLKTRPAIVSDPAIVDTPSVFTYREFQTTLVIAPYDPITYWPVLAGMVSVLATGNADAIANFTNTGMFRDPLGPHVTQYQALEPLPFIACNDANGRYLLDTLPKWKNHVDILYKKSRYLGEGWSKVVAPQCTKLGFRAPKSQVFEGVPSAKNTSHPILFASNEIDPVTPLSAAKKMQGLFGGAGLLVQKAVGHATSSTKSNCTFEHIAKYFSTGELPPKDLVCKADILPFQKV</sequence>
<dbReference type="Pfam" id="PF00561">
    <property type="entry name" value="Abhydrolase_1"/>
    <property type="match status" value="1"/>
</dbReference>
<evidence type="ECO:0000313" key="6">
    <source>
        <dbReference type="EMBL" id="PVI00609.1"/>
    </source>
</evidence>
<dbReference type="PANTHER" id="PTHR43248:SF25">
    <property type="entry name" value="AB HYDROLASE-1 DOMAIN-CONTAINING PROTEIN-RELATED"/>
    <property type="match status" value="1"/>
</dbReference>
<evidence type="ECO:0000256" key="1">
    <source>
        <dbReference type="ARBA" id="ARBA00010088"/>
    </source>
</evidence>
<proteinExistence type="inferred from homology"/>
<dbReference type="InterPro" id="IPR000073">
    <property type="entry name" value="AB_hydrolase_1"/>
</dbReference>
<evidence type="ECO:0000256" key="3">
    <source>
        <dbReference type="SAM" id="SignalP"/>
    </source>
</evidence>
<keyword evidence="2 6" id="KW-0378">Hydrolase</keyword>
<feature type="domain" description="AB hydrolase-1" evidence="4">
    <location>
        <begin position="110"/>
        <end position="279"/>
    </location>
</feature>
<keyword evidence="7" id="KW-1185">Reference proteome</keyword>
<dbReference type="InterPro" id="IPR029058">
    <property type="entry name" value="AB_hydrolase_fold"/>
</dbReference>
<protein>
    <submittedName>
        <fullName evidence="6">Alpha/beta-hydrolase</fullName>
    </submittedName>
</protein>
<reference evidence="6 7" key="1">
    <citation type="journal article" date="2018" name="Sci. Rep.">
        <title>Comparative genomics provides insights into the lifestyle and reveals functional heterogeneity of dark septate endophytic fungi.</title>
        <authorList>
            <person name="Knapp D.G."/>
            <person name="Nemeth J.B."/>
            <person name="Barry K."/>
            <person name="Hainaut M."/>
            <person name="Henrissat B."/>
            <person name="Johnson J."/>
            <person name="Kuo A."/>
            <person name="Lim J.H.P."/>
            <person name="Lipzen A."/>
            <person name="Nolan M."/>
            <person name="Ohm R.A."/>
            <person name="Tamas L."/>
            <person name="Grigoriev I.V."/>
            <person name="Spatafora J.W."/>
            <person name="Nagy L.G."/>
            <person name="Kovacs G.M."/>
        </authorList>
    </citation>
    <scope>NUCLEOTIDE SEQUENCE [LARGE SCALE GENOMIC DNA]</scope>
    <source>
        <strain evidence="6 7">DSE2036</strain>
    </source>
</reference>
<dbReference type="PANTHER" id="PTHR43248">
    <property type="entry name" value="2-SUCCINYL-6-HYDROXY-2,4-CYCLOHEXADIENE-1-CARBOXYLATE SYNTHASE"/>
    <property type="match status" value="1"/>
</dbReference>
<name>A0A2V1DRG4_9PLEO</name>
<dbReference type="InterPro" id="IPR013595">
    <property type="entry name" value="Pept_S33_TAP-like_C"/>
</dbReference>
<dbReference type="STRING" id="97972.A0A2V1DRG4"/>
<comment type="similarity">
    <text evidence="1">Belongs to the peptidase S33 family.</text>
</comment>
<evidence type="ECO:0000256" key="2">
    <source>
        <dbReference type="ARBA" id="ARBA00022801"/>
    </source>
</evidence>
<dbReference type="Pfam" id="PF08386">
    <property type="entry name" value="Abhydrolase_4"/>
    <property type="match status" value="1"/>
</dbReference>
<gene>
    <name evidence="6" type="ORF">DM02DRAFT_592413</name>
</gene>
<dbReference type="OrthoDB" id="425534at2759"/>
<dbReference type="Gene3D" id="3.40.50.1820">
    <property type="entry name" value="alpha/beta hydrolase"/>
    <property type="match status" value="1"/>
</dbReference>
<organism evidence="6 7">
    <name type="scientific">Periconia macrospinosa</name>
    <dbReference type="NCBI Taxonomy" id="97972"/>
    <lineage>
        <taxon>Eukaryota</taxon>
        <taxon>Fungi</taxon>
        <taxon>Dikarya</taxon>
        <taxon>Ascomycota</taxon>
        <taxon>Pezizomycotina</taxon>
        <taxon>Dothideomycetes</taxon>
        <taxon>Pleosporomycetidae</taxon>
        <taxon>Pleosporales</taxon>
        <taxon>Massarineae</taxon>
        <taxon>Periconiaceae</taxon>
        <taxon>Periconia</taxon>
    </lineage>
</organism>
<feature type="domain" description="Peptidase S33 tripeptidyl aminopeptidase-like C-terminal" evidence="5">
    <location>
        <begin position="450"/>
        <end position="554"/>
    </location>
</feature>
<dbReference type="GO" id="GO:0016787">
    <property type="term" value="F:hydrolase activity"/>
    <property type="evidence" value="ECO:0007669"/>
    <property type="project" value="UniProtKB-KW"/>
</dbReference>
<accession>A0A2V1DRG4</accession>
<feature type="signal peptide" evidence="3">
    <location>
        <begin position="1"/>
        <end position="25"/>
    </location>
</feature>